<feature type="region of interest" description="Disordered" evidence="17">
    <location>
        <begin position="384"/>
        <end position="449"/>
    </location>
</feature>
<evidence type="ECO:0000313" key="18">
    <source>
        <dbReference type="Proteomes" id="UP000694844"/>
    </source>
</evidence>
<keyword evidence="11" id="KW-0539">Nucleus</keyword>
<dbReference type="GO" id="GO:0016973">
    <property type="term" value="P:poly(A)+ mRNA export from nucleus"/>
    <property type="evidence" value="ECO:0007669"/>
    <property type="project" value="InterPro"/>
</dbReference>
<evidence type="ECO:0000256" key="4">
    <source>
        <dbReference type="ARBA" id="ARBA00022448"/>
    </source>
</evidence>
<evidence type="ECO:0000256" key="7">
    <source>
        <dbReference type="ARBA" id="ARBA00022927"/>
    </source>
</evidence>
<dbReference type="Proteomes" id="UP000694844">
    <property type="component" value="Chromosome 5"/>
</dbReference>
<comment type="function">
    <text evidence="12">Required for the export of mRNAs containing poly(A) tails from the nucleus into the cytoplasm. May be involved in the terminal step of the mRNA transport through the nuclear pore complex (NPC).</text>
</comment>
<gene>
    <name evidence="19" type="primary">LOC111138201</name>
</gene>
<dbReference type="PANTHER" id="PTHR12960:SF0">
    <property type="entry name" value="MRNA EXPORT FACTOR GLE1"/>
    <property type="match status" value="1"/>
</dbReference>
<sequence>MTMSSIVTLLKASPKGRLVYRSDPNIDQEYFEEYLSPPKLSRPHQEVAAENSFCCHDDEETGQVYDTSDSDISDCIRNLHVEVKNNTRKTQKMKVHFDNENSNCATDFKIKICNKQAGPRLMHGDLGTGLSNGMQIRIKNDFYDAEDKRKAKGSLREKPLDLPEFEKPQFQRIVVSPEYNKSRLDIQDYEKELNHKAQKEVERKREQFKRAQRIINEKAEQRIDEYENRQLEKAKHQRHLVEQHEQEGSAKLLEIQTKMKKNHLLHAKMVEEKKERIQEEVKRLEAERMKILEKTKTIVSDSKTLLDRIKTMYSSFSSKLPENITKAIQGAQQRYNISQQIVSGEATVPGITNQQFVIIAENFRFLSNIHDFVKQSIQEIKEREKKEADAAAEEEARKKAEAEARRAQPPSVPVESPGQPLVSSTPIPGATGTQGAPAGASPAAPEVRPQEGEVLCVDMGAFQEYTRLQQKLTETETAIQVLSSTQQLKKLKFDLQKAVNIPVNAISAVSGAHLRDKLQRLLVLLSGQQVEITNRRVSVSEHPAALTFCKYLIAKMIVKKGEEQVSSIFESAFPLAAVTVGLLVDHSDIKDLLLGQFHSLCPYTVPYHKPRQDQQSREDYHKALGYKYDSDGNVEKQDKFLKRMSGIMRLYASLMVSSPPQRQSVHPFGLENAWLWLSRVMNIQPLPDVTATMVFDLLEVTGHALYREYRKQFLKMLHILIREFLPKLKSVASSGVGGPVSRLEALIKASIQRQGQIPPPEGLLPQNFWFS</sequence>
<dbReference type="GO" id="GO:0044614">
    <property type="term" value="C:nuclear pore cytoplasmic filaments"/>
    <property type="evidence" value="ECO:0007669"/>
    <property type="project" value="TreeGrafter"/>
</dbReference>
<evidence type="ECO:0000256" key="16">
    <source>
        <dbReference type="SAM" id="Coils"/>
    </source>
</evidence>
<evidence type="ECO:0000256" key="14">
    <source>
        <dbReference type="ARBA" id="ARBA00029983"/>
    </source>
</evidence>
<feature type="compositionally biased region" description="Low complexity" evidence="17">
    <location>
        <begin position="425"/>
        <end position="445"/>
    </location>
</feature>
<organism evidence="18 19">
    <name type="scientific">Crassostrea virginica</name>
    <name type="common">Eastern oyster</name>
    <dbReference type="NCBI Taxonomy" id="6565"/>
    <lineage>
        <taxon>Eukaryota</taxon>
        <taxon>Metazoa</taxon>
        <taxon>Spiralia</taxon>
        <taxon>Lophotrochozoa</taxon>
        <taxon>Mollusca</taxon>
        <taxon>Bivalvia</taxon>
        <taxon>Autobranchia</taxon>
        <taxon>Pteriomorphia</taxon>
        <taxon>Ostreida</taxon>
        <taxon>Ostreoidea</taxon>
        <taxon>Ostreidae</taxon>
        <taxon>Crassostrea</taxon>
    </lineage>
</organism>
<keyword evidence="18" id="KW-1185">Reference proteome</keyword>
<evidence type="ECO:0000256" key="13">
    <source>
        <dbReference type="ARBA" id="ARBA00026227"/>
    </source>
</evidence>
<comment type="subcellular location">
    <subcellularLocation>
        <location evidence="1">Cytoplasm</location>
    </subcellularLocation>
    <subcellularLocation>
        <location evidence="2">Nucleus</location>
        <location evidence="2">Nuclear pore complex</location>
    </subcellularLocation>
</comment>
<keyword evidence="7" id="KW-0653">Protein transport</keyword>
<dbReference type="InterPro" id="IPR038506">
    <property type="entry name" value="GLE1-like_sf"/>
</dbReference>
<protein>
    <recommendedName>
        <fullName evidence="13">mRNA export factor GLE1</fullName>
    </recommendedName>
    <alternativeName>
        <fullName evidence="15">GLE1 RNA export mediator</fullName>
    </alternativeName>
    <alternativeName>
        <fullName evidence="14">Nucleoporin GLE1</fullName>
    </alternativeName>
</protein>
<evidence type="ECO:0000256" key="5">
    <source>
        <dbReference type="ARBA" id="ARBA00022490"/>
    </source>
</evidence>
<proteinExistence type="inferred from homology"/>
<evidence type="ECO:0000256" key="15">
    <source>
        <dbReference type="ARBA" id="ARBA00030897"/>
    </source>
</evidence>
<evidence type="ECO:0000256" key="11">
    <source>
        <dbReference type="ARBA" id="ARBA00023242"/>
    </source>
</evidence>
<keyword evidence="9 16" id="KW-0175">Coiled coil</keyword>
<dbReference type="KEGG" id="cvn:111138201"/>
<keyword evidence="4" id="KW-0813">Transport</keyword>
<dbReference type="FunFam" id="1.25.40.510:FF:000001">
    <property type="entry name" value="Nucleoporin GLE1 isoform 1"/>
    <property type="match status" value="1"/>
</dbReference>
<reference evidence="19" key="1">
    <citation type="submission" date="2025-08" db="UniProtKB">
        <authorList>
            <consortium name="RefSeq"/>
        </authorList>
    </citation>
    <scope>IDENTIFICATION</scope>
    <source>
        <tissue evidence="19">Whole sample</tissue>
    </source>
</reference>
<accession>A0A8B8F0R0</accession>
<dbReference type="Gene3D" id="1.25.40.510">
    <property type="entry name" value="GLE1-like"/>
    <property type="match status" value="1"/>
</dbReference>
<feature type="compositionally biased region" description="Basic and acidic residues" evidence="17">
    <location>
        <begin position="384"/>
        <end position="406"/>
    </location>
</feature>
<dbReference type="GO" id="GO:0005543">
    <property type="term" value="F:phospholipid binding"/>
    <property type="evidence" value="ECO:0007669"/>
    <property type="project" value="TreeGrafter"/>
</dbReference>
<keyword evidence="6" id="KW-0509">mRNA transport</keyword>
<dbReference type="AlphaFoldDB" id="A0A8B8F0R0"/>
<keyword evidence="8" id="KW-0811">Translocation</keyword>
<evidence type="ECO:0000256" key="3">
    <source>
        <dbReference type="ARBA" id="ARBA00011056"/>
    </source>
</evidence>
<evidence type="ECO:0000256" key="8">
    <source>
        <dbReference type="ARBA" id="ARBA00023010"/>
    </source>
</evidence>
<keyword evidence="10" id="KW-0906">Nuclear pore complex</keyword>
<dbReference type="OrthoDB" id="420884at2759"/>
<dbReference type="PANTHER" id="PTHR12960">
    <property type="entry name" value="GLE-1-RELATED"/>
    <property type="match status" value="1"/>
</dbReference>
<evidence type="ECO:0000313" key="19">
    <source>
        <dbReference type="RefSeq" id="XP_022345767.1"/>
    </source>
</evidence>
<dbReference type="RefSeq" id="XP_022345767.1">
    <property type="nucleotide sequence ID" value="XM_022490059.1"/>
</dbReference>
<dbReference type="GO" id="GO:0015031">
    <property type="term" value="P:protein transport"/>
    <property type="evidence" value="ECO:0007669"/>
    <property type="project" value="UniProtKB-KW"/>
</dbReference>
<name>A0A8B8F0R0_CRAVI</name>
<dbReference type="InterPro" id="IPR012476">
    <property type="entry name" value="GLE1"/>
</dbReference>
<dbReference type="GO" id="GO:0000822">
    <property type="term" value="F:inositol hexakisphosphate binding"/>
    <property type="evidence" value="ECO:0007669"/>
    <property type="project" value="TreeGrafter"/>
</dbReference>
<keyword evidence="5" id="KW-0963">Cytoplasm</keyword>
<evidence type="ECO:0000256" key="2">
    <source>
        <dbReference type="ARBA" id="ARBA00004567"/>
    </source>
</evidence>
<comment type="similarity">
    <text evidence="3">Belongs to the GLE1 family.</text>
</comment>
<feature type="coiled-coil region" evidence="16">
    <location>
        <begin position="260"/>
        <end position="294"/>
    </location>
</feature>
<evidence type="ECO:0000256" key="1">
    <source>
        <dbReference type="ARBA" id="ARBA00004496"/>
    </source>
</evidence>
<evidence type="ECO:0000256" key="12">
    <source>
        <dbReference type="ARBA" id="ARBA00024680"/>
    </source>
</evidence>
<evidence type="ECO:0000256" key="6">
    <source>
        <dbReference type="ARBA" id="ARBA00022816"/>
    </source>
</evidence>
<evidence type="ECO:0000256" key="17">
    <source>
        <dbReference type="SAM" id="MobiDB-lite"/>
    </source>
</evidence>
<dbReference type="GeneID" id="111138201"/>
<dbReference type="GO" id="GO:0031369">
    <property type="term" value="F:translation initiation factor binding"/>
    <property type="evidence" value="ECO:0007669"/>
    <property type="project" value="TreeGrafter"/>
</dbReference>
<feature type="coiled-coil region" evidence="16">
    <location>
        <begin position="179"/>
        <end position="236"/>
    </location>
</feature>
<evidence type="ECO:0000256" key="10">
    <source>
        <dbReference type="ARBA" id="ARBA00023132"/>
    </source>
</evidence>
<dbReference type="GO" id="GO:0005737">
    <property type="term" value="C:cytoplasm"/>
    <property type="evidence" value="ECO:0007669"/>
    <property type="project" value="UniProtKB-SubCell"/>
</dbReference>
<evidence type="ECO:0000256" key="9">
    <source>
        <dbReference type="ARBA" id="ARBA00023054"/>
    </source>
</evidence>
<dbReference type="Pfam" id="PF07817">
    <property type="entry name" value="GLE1"/>
    <property type="match status" value="1"/>
</dbReference>